<dbReference type="EMBL" id="CP011509">
    <property type="protein sequence ID" value="AKJ05286.1"/>
    <property type="molecule type" value="Genomic_DNA"/>
</dbReference>
<evidence type="ECO:0008006" key="5">
    <source>
        <dbReference type="Google" id="ProtNLM"/>
    </source>
</evidence>
<dbReference type="EMBL" id="QUMU01000002">
    <property type="protein sequence ID" value="REG35974.1"/>
    <property type="molecule type" value="Genomic_DNA"/>
</dbReference>
<organism evidence="1 3">
    <name type="scientific">Archangium gephyra</name>
    <dbReference type="NCBI Taxonomy" id="48"/>
    <lineage>
        <taxon>Bacteria</taxon>
        <taxon>Pseudomonadati</taxon>
        <taxon>Myxococcota</taxon>
        <taxon>Myxococcia</taxon>
        <taxon>Myxococcales</taxon>
        <taxon>Cystobacterineae</taxon>
        <taxon>Archangiaceae</taxon>
        <taxon>Archangium</taxon>
    </lineage>
</organism>
<accession>A0AAC8QDT3</accession>
<evidence type="ECO:0000313" key="4">
    <source>
        <dbReference type="Proteomes" id="UP000256345"/>
    </source>
</evidence>
<dbReference type="RefSeq" id="WP_047858859.1">
    <property type="nucleotide sequence ID" value="NZ_CP011509.1"/>
</dbReference>
<dbReference type="SUPFAM" id="SSF48452">
    <property type="entry name" value="TPR-like"/>
    <property type="match status" value="1"/>
</dbReference>
<sequence>MTELEPLLQRIEQLTPHFGRAQDDLVALATRGRNRDYKGVLQNARLVLEMLLRSLVSTELKQTPGKAMLDELITKFRQQANAGIIPTHILAHMGTVQAWGNLSSHDHAAGLHDDTGVKVDLQEAATSLNSLVAILTWYKESHGQETALAPATEAPVKVTPSASTVRRVPSARPADGRRLALAGGAALVAVAAGLGVLSYRPGAGPSSTAPSLREKVDALYAVNAEPAPPADCQEKDPQGLVMLLELGSKLSDGVPDKDRVREATAALPALRARGPQWSPEGWFHVARASLLAGQPDAEAMNKALLCANFAAAENLAGRMGVAHQNLKEAVERLTRAAELDARFWKPRYNLGLIYLQVLRVDKAVLWLQRAAESAPEIADIHFRLGEAYQARAKETETAGRPQEAVADHELARAAFCRAKALGHPDAAALCTAP</sequence>
<gene>
    <name evidence="1" type="ORF">AA314_06912</name>
    <name evidence="2" type="ORF">ATI61_102348</name>
</gene>
<keyword evidence="4" id="KW-1185">Reference proteome</keyword>
<proteinExistence type="predicted"/>
<dbReference type="Proteomes" id="UP000256345">
    <property type="component" value="Unassembled WGS sequence"/>
</dbReference>
<dbReference type="KEGG" id="age:AA314_06912"/>
<evidence type="ECO:0000313" key="2">
    <source>
        <dbReference type="EMBL" id="REG35974.1"/>
    </source>
</evidence>
<name>A0AAC8QDT3_9BACT</name>
<dbReference type="InterPro" id="IPR011990">
    <property type="entry name" value="TPR-like_helical_dom_sf"/>
</dbReference>
<dbReference type="Proteomes" id="UP000035579">
    <property type="component" value="Chromosome"/>
</dbReference>
<dbReference type="Gene3D" id="1.25.40.10">
    <property type="entry name" value="Tetratricopeptide repeat domain"/>
    <property type="match status" value="1"/>
</dbReference>
<evidence type="ECO:0000313" key="3">
    <source>
        <dbReference type="Proteomes" id="UP000035579"/>
    </source>
</evidence>
<reference evidence="2 4" key="2">
    <citation type="submission" date="2018-08" db="EMBL/GenBank/DDBJ databases">
        <title>Genomic Encyclopedia of Archaeal and Bacterial Type Strains, Phase II (KMG-II): from individual species to whole genera.</title>
        <authorList>
            <person name="Goeker M."/>
        </authorList>
    </citation>
    <scope>NUCLEOTIDE SEQUENCE [LARGE SCALE GENOMIC DNA]</scope>
    <source>
        <strain evidence="2 4">DSM 2261</strain>
    </source>
</reference>
<dbReference type="AlphaFoldDB" id="A0AAC8QDT3"/>
<reference evidence="1 3" key="1">
    <citation type="submission" date="2015-05" db="EMBL/GenBank/DDBJ databases">
        <title>Genome assembly of Archangium gephyra DSM 2261.</title>
        <authorList>
            <person name="Sharma G."/>
            <person name="Subramanian S."/>
        </authorList>
    </citation>
    <scope>NUCLEOTIDE SEQUENCE [LARGE SCALE GENOMIC DNA]</scope>
    <source>
        <strain evidence="1 3">DSM 2261</strain>
    </source>
</reference>
<protein>
    <recommendedName>
        <fullName evidence="5">DUF4145 domain-containing protein</fullName>
    </recommendedName>
</protein>
<evidence type="ECO:0000313" key="1">
    <source>
        <dbReference type="EMBL" id="AKJ05286.1"/>
    </source>
</evidence>